<dbReference type="OrthoDB" id="1917248at2759"/>
<name>A0A834ZFT5_TETSI</name>
<reference evidence="1 2" key="1">
    <citation type="submission" date="2020-04" db="EMBL/GenBank/DDBJ databases">
        <title>Plant Genome Project.</title>
        <authorList>
            <person name="Zhang R.-G."/>
        </authorList>
    </citation>
    <scope>NUCLEOTIDE SEQUENCE [LARGE SCALE GENOMIC DNA]</scope>
    <source>
        <strain evidence="1">YNK0</strain>
        <tissue evidence="1">Leaf</tissue>
    </source>
</reference>
<keyword evidence="2" id="KW-1185">Reference proteome</keyword>
<accession>A0A834ZFT5</accession>
<gene>
    <name evidence="1" type="ORF">HHK36_009568</name>
</gene>
<comment type="caution">
    <text evidence="1">The sequence shown here is derived from an EMBL/GenBank/DDBJ whole genome shotgun (WGS) entry which is preliminary data.</text>
</comment>
<dbReference type="AlphaFoldDB" id="A0A834ZFT5"/>
<proteinExistence type="predicted"/>
<dbReference type="Proteomes" id="UP000655225">
    <property type="component" value="Unassembled WGS sequence"/>
</dbReference>
<protein>
    <submittedName>
        <fullName evidence="1">Uncharacterized protein</fullName>
    </submittedName>
</protein>
<dbReference type="EMBL" id="JABCRI010000006">
    <property type="protein sequence ID" value="KAF8404680.1"/>
    <property type="molecule type" value="Genomic_DNA"/>
</dbReference>
<evidence type="ECO:0000313" key="1">
    <source>
        <dbReference type="EMBL" id="KAF8404680.1"/>
    </source>
</evidence>
<dbReference type="OMA" id="HRLYQHK"/>
<sequence>MSNEEWKIRGEQEKDTERDLEEEIKDGICRLALRLHRLYQHQKEKNARESSTHGTKNRAGVMNEGFSEVNITIGMEGGSKIELIEIKKEAREKGRTAKSEDKQGELSLGSKKFDWVRTLRSGTSPVMINKKHDISHRARLLRNDPTVYPNLKLKDRRNSASASRQYKRNVCVENSKLLELGWRS</sequence>
<organism evidence="1 2">
    <name type="scientific">Tetracentron sinense</name>
    <name type="common">Spur-leaf</name>
    <dbReference type="NCBI Taxonomy" id="13715"/>
    <lineage>
        <taxon>Eukaryota</taxon>
        <taxon>Viridiplantae</taxon>
        <taxon>Streptophyta</taxon>
        <taxon>Embryophyta</taxon>
        <taxon>Tracheophyta</taxon>
        <taxon>Spermatophyta</taxon>
        <taxon>Magnoliopsida</taxon>
        <taxon>Trochodendrales</taxon>
        <taxon>Trochodendraceae</taxon>
        <taxon>Tetracentron</taxon>
    </lineage>
</organism>
<evidence type="ECO:0000313" key="2">
    <source>
        <dbReference type="Proteomes" id="UP000655225"/>
    </source>
</evidence>